<evidence type="ECO:0008006" key="4">
    <source>
        <dbReference type="Google" id="ProtNLM"/>
    </source>
</evidence>
<name>A0A1H3EMS4_9BURK</name>
<dbReference type="RefSeq" id="WP_074920695.1">
    <property type="nucleotide sequence ID" value="NZ_CP141274.1"/>
</dbReference>
<protein>
    <recommendedName>
        <fullName evidence="4">TraB family protein</fullName>
    </recommendedName>
</protein>
<keyword evidence="1" id="KW-0732">Signal</keyword>
<dbReference type="PANTHER" id="PTHR40590">
    <property type="entry name" value="CYTOPLASMIC PROTEIN-RELATED"/>
    <property type="match status" value="1"/>
</dbReference>
<organism evidence="2 3">
    <name type="scientific">Delftia lacustris</name>
    <dbReference type="NCBI Taxonomy" id="558537"/>
    <lineage>
        <taxon>Bacteria</taxon>
        <taxon>Pseudomonadati</taxon>
        <taxon>Pseudomonadota</taxon>
        <taxon>Betaproteobacteria</taxon>
        <taxon>Burkholderiales</taxon>
        <taxon>Comamonadaceae</taxon>
        <taxon>Delftia</taxon>
    </lineage>
</organism>
<dbReference type="Pfam" id="PF01963">
    <property type="entry name" value="TraB_PrgY_gumN"/>
    <property type="match status" value="1"/>
</dbReference>
<gene>
    <name evidence="2" type="ORF">SAMN05421547_101278</name>
</gene>
<feature type="chain" id="PRO_5010360731" description="TraB family protein" evidence="1">
    <location>
        <begin position="34"/>
        <end position="337"/>
    </location>
</feature>
<dbReference type="InterPro" id="IPR047111">
    <property type="entry name" value="YbaP-like"/>
</dbReference>
<evidence type="ECO:0000313" key="3">
    <source>
        <dbReference type="Proteomes" id="UP000183417"/>
    </source>
</evidence>
<dbReference type="EMBL" id="FNPE01000001">
    <property type="protein sequence ID" value="SDX79867.1"/>
    <property type="molecule type" value="Genomic_DNA"/>
</dbReference>
<dbReference type="AlphaFoldDB" id="A0A1H3EMS4"/>
<dbReference type="GeneID" id="94695088"/>
<evidence type="ECO:0000313" key="2">
    <source>
        <dbReference type="EMBL" id="SDX79867.1"/>
    </source>
</evidence>
<reference evidence="2 3" key="1">
    <citation type="submission" date="2016-10" db="EMBL/GenBank/DDBJ databases">
        <authorList>
            <person name="de Groot N.N."/>
        </authorList>
    </citation>
    <scope>NUCLEOTIDE SEQUENCE [LARGE SCALE GENOMIC DNA]</scope>
    <source>
        <strain evidence="2 3">LMG 24775</strain>
    </source>
</reference>
<dbReference type="PANTHER" id="PTHR40590:SF1">
    <property type="entry name" value="CYTOPLASMIC PROTEIN"/>
    <property type="match status" value="1"/>
</dbReference>
<dbReference type="InterPro" id="IPR002816">
    <property type="entry name" value="TraB/PrgY/GumN_fam"/>
</dbReference>
<dbReference type="Proteomes" id="UP000183417">
    <property type="component" value="Unassembled WGS sequence"/>
</dbReference>
<sequence length="337" mass="36172">MSRVCAPWWRLAGRSLRAGLAALALSPLAGAFAAPPAADPVTCPPEARMPGPDEIRALQRKAQDRGLLWRIEHRGRTSWLYGTMHAAKLDWSVPGPTVADALRASDSLALELNILDPDVMKVLFAGMQARPDAPPLRGDLQRRLEEQRRLACAGPELALLRPDAQVISLLSLAGRSEGLDASYGIDFSLAGVALALGKPVLSLETPELQLRELVSDDPARVAETVESGLRQLESGIAAQKLGLIAGVWADGRIHLLESLPDWCDCMANAAERADYDRMVYGRNPGLAREVARQIRSGRSVFAAVGALHMVGTRGLPALLAAQGFKVQRVEFPAASPP</sequence>
<feature type="signal peptide" evidence="1">
    <location>
        <begin position="1"/>
        <end position="33"/>
    </location>
</feature>
<accession>A0A1H3EMS4</accession>
<evidence type="ECO:0000256" key="1">
    <source>
        <dbReference type="SAM" id="SignalP"/>
    </source>
</evidence>
<dbReference type="CDD" id="cd14789">
    <property type="entry name" value="Tiki"/>
    <property type="match status" value="1"/>
</dbReference>
<proteinExistence type="predicted"/>